<dbReference type="HOGENOM" id="CLU_012817_13_3_0"/>
<dbReference type="RefSeq" id="WP_013578608.1">
    <property type="nucleotide sequence ID" value="NC_015064.1"/>
</dbReference>
<dbReference type="PANTHER" id="PTHR30203:SF33">
    <property type="entry name" value="BLR4455 PROTEIN"/>
    <property type="match status" value="1"/>
</dbReference>
<evidence type="ECO:0000313" key="3">
    <source>
        <dbReference type="EMBL" id="ADW67280.1"/>
    </source>
</evidence>
<keyword evidence="2" id="KW-0472">Membrane</keyword>
<sequence length="481" mass="51371">MSNISTWTKRAYAIAAGGVLIGTLAGCNVGPKYKRPAYQAPAAFRGPDDAAIASEAKNSLGDQQWAQVFREPELQALITRALTNNYDLRIAAQHIAEQRAQVQITRAQQFPTVSVGGSGVGADFDSSSFGTGSGSGSGITSPLAIGSINVSAAWTPDFWGLYRKQTAAARAVLLAQTWAQRAVRLSLVQDVVTDYLQLRALDHQLEITRQTIKARQDSVDLTKALTDGGSSPLSDLRQAEQLLYTATSQVPQLEQQIQVEENALTLLLGENPGPVAHTDPNALTPPPQDLPTGIPSQLLERRPDIQQAEATLIAANAQIGVARAQFFPQLTISASAGTGGNSFASLVDSSSKTIYGIGSLSQPIFQGGKLRGQLNLAKETQQEDVLAYQKAITTGFHDVSNALIALNKQRAYREQQEKLVAAAQDSTRLARLRYQGGATAYLEVLTTDTALFTAQLNLVTAQQGEALTLVQLYTALGGGWQ</sequence>
<dbReference type="AlphaFoldDB" id="E8WVA5"/>
<dbReference type="EMBL" id="CP002480">
    <property type="protein sequence ID" value="ADW67280.1"/>
    <property type="molecule type" value="Genomic_DNA"/>
</dbReference>
<dbReference type="Gene3D" id="2.20.200.10">
    <property type="entry name" value="Outer membrane efflux proteins (OEP)"/>
    <property type="match status" value="1"/>
</dbReference>
<dbReference type="GO" id="GO:0005886">
    <property type="term" value="C:plasma membrane"/>
    <property type="evidence" value="ECO:0007669"/>
    <property type="project" value="UniProtKB-SubCell"/>
</dbReference>
<evidence type="ECO:0000313" key="4">
    <source>
        <dbReference type="Proteomes" id="UP000000343"/>
    </source>
</evidence>
<dbReference type="Gene3D" id="1.20.1600.10">
    <property type="entry name" value="Outer membrane efflux proteins (OEP)"/>
    <property type="match status" value="1"/>
</dbReference>
<comment type="similarity">
    <text evidence="1 2">Belongs to the outer membrane factor (OMF) (TC 1.B.17) family.</text>
</comment>
<keyword evidence="2 3" id="KW-0449">Lipoprotein</keyword>
<gene>
    <name evidence="3" type="ordered locus">AciX9_0206</name>
</gene>
<keyword evidence="2" id="KW-0564">Palmitate</keyword>
<dbReference type="STRING" id="1198114.AciX9_0206"/>
<dbReference type="Proteomes" id="UP000000343">
    <property type="component" value="Chromosome"/>
</dbReference>
<dbReference type="InterPro" id="IPR003423">
    <property type="entry name" value="OMP_efflux"/>
</dbReference>
<dbReference type="InterPro" id="IPR010131">
    <property type="entry name" value="MdtP/NodT-like"/>
</dbReference>
<protein>
    <submittedName>
        <fullName evidence="3">RND efflux system, outer membrane lipoprotein, NodT family</fullName>
    </submittedName>
</protein>
<keyword evidence="2" id="KW-0812">Transmembrane</keyword>
<dbReference type="OrthoDB" id="9783163at2"/>
<dbReference type="KEGG" id="acm:AciX9_0206"/>
<accession>E8WVA5</accession>
<evidence type="ECO:0000256" key="2">
    <source>
        <dbReference type="RuleBase" id="RU362097"/>
    </source>
</evidence>
<dbReference type="PaxDb" id="1198114-AciX9_0206"/>
<dbReference type="eggNOG" id="COG1538">
    <property type="taxonomic scope" value="Bacteria"/>
</dbReference>
<evidence type="ECO:0000256" key="1">
    <source>
        <dbReference type="ARBA" id="ARBA00007613"/>
    </source>
</evidence>
<organism evidence="4">
    <name type="scientific">Granulicella tundricola (strain ATCC BAA-1859 / DSM 23138 / MP5ACTX9)</name>
    <dbReference type="NCBI Taxonomy" id="1198114"/>
    <lineage>
        <taxon>Bacteria</taxon>
        <taxon>Pseudomonadati</taxon>
        <taxon>Acidobacteriota</taxon>
        <taxon>Terriglobia</taxon>
        <taxon>Terriglobales</taxon>
        <taxon>Acidobacteriaceae</taxon>
        <taxon>Granulicella</taxon>
    </lineage>
</organism>
<reference evidence="4" key="1">
    <citation type="submission" date="2011-01" db="EMBL/GenBank/DDBJ databases">
        <title>Complete sequence of chromosome of Acidobacterium sp. MP5ACTX9.</title>
        <authorList>
            <consortium name="US DOE Joint Genome Institute"/>
            <person name="Lucas S."/>
            <person name="Copeland A."/>
            <person name="Lapidus A."/>
            <person name="Cheng J.-F."/>
            <person name="Goodwin L."/>
            <person name="Pitluck S."/>
            <person name="Teshima H."/>
            <person name="Detter J.C."/>
            <person name="Han C."/>
            <person name="Tapia R."/>
            <person name="Land M."/>
            <person name="Hauser L."/>
            <person name="Kyrpides N."/>
            <person name="Ivanova N."/>
            <person name="Ovchinnikova G."/>
            <person name="Pagani I."/>
            <person name="Rawat S.R."/>
            <person name="Mannisto M."/>
            <person name="Haggblom M.M."/>
            <person name="Woyke T."/>
        </authorList>
    </citation>
    <scope>NUCLEOTIDE SEQUENCE [LARGE SCALE GENOMIC DNA]</scope>
    <source>
        <strain evidence="4">MP5ACTX9</strain>
    </source>
</reference>
<proteinExistence type="inferred from homology"/>
<keyword evidence="2" id="KW-1134">Transmembrane beta strand</keyword>
<dbReference type="GO" id="GO:0015562">
    <property type="term" value="F:efflux transmembrane transporter activity"/>
    <property type="evidence" value="ECO:0007669"/>
    <property type="project" value="InterPro"/>
</dbReference>
<dbReference type="NCBIfam" id="TIGR01845">
    <property type="entry name" value="outer_NodT"/>
    <property type="match status" value="1"/>
</dbReference>
<dbReference type="Pfam" id="PF02321">
    <property type="entry name" value="OEP"/>
    <property type="match status" value="2"/>
</dbReference>
<name>E8WVA5_GRATM</name>
<dbReference type="PANTHER" id="PTHR30203">
    <property type="entry name" value="OUTER MEMBRANE CATION EFFLUX PROTEIN"/>
    <property type="match status" value="1"/>
</dbReference>
<keyword evidence="4" id="KW-1185">Reference proteome</keyword>
<comment type="subcellular location">
    <subcellularLocation>
        <location evidence="2">Cell membrane</location>
        <topology evidence="2">Lipid-anchor</topology>
    </subcellularLocation>
</comment>
<dbReference type="SUPFAM" id="SSF56954">
    <property type="entry name" value="Outer membrane efflux proteins (OEP)"/>
    <property type="match status" value="1"/>
</dbReference>